<dbReference type="Pfam" id="PF03062">
    <property type="entry name" value="MBOAT"/>
    <property type="match status" value="1"/>
</dbReference>
<dbReference type="InterPro" id="IPR004299">
    <property type="entry name" value="MBOAT_fam"/>
</dbReference>
<feature type="transmembrane region" description="Helical" evidence="6">
    <location>
        <begin position="436"/>
        <end position="457"/>
    </location>
</feature>
<feature type="transmembrane region" description="Helical" evidence="6">
    <location>
        <begin position="82"/>
        <end position="99"/>
    </location>
</feature>
<gene>
    <name evidence="8" type="primary">rasp_0</name>
    <name evidence="7" type="synonym">rasp_1</name>
    <name evidence="8" type="ORF">g.13574</name>
    <name evidence="7" type="ORF">g.13577</name>
</gene>
<feature type="transmembrane region" description="Helical" evidence="6">
    <location>
        <begin position="371"/>
        <end position="388"/>
    </location>
</feature>
<dbReference type="InterPro" id="IPR051085">
    <property type="entry name" value="MB_O-acyltransferase"/>
</dbReference>
<feature type="transmembrane region" description="Helical" evidence="6">
    <location>
        <begin position="147"/>
        <end position="168"/>
    </location>
</feature>
<evidence type="ECO:0000256" key="4">
    <source>
        <dbReference type="ARBA" id="ARBA00023136"/>
    </source>
</evidence>
<feature type="transmembrane region" description="Helical" evidence="6">
    <location>
        <begin position="262"/>
        <end position="282"/>
    </location>
</feature>
<feature type="transmembrane region" description="Helical" evidence="6">
    <location>
        <begin position="31"/>
        <end position="50"/>
    </location>
</feature>
<feature type="transmembrane region" description="Helical" evidence="6">
    <location>
        <begin position="126"/>
        <end position="142"/>
    </location>
</feature>
<reference evidence="8" key="1">
    <citation type="submission" date="2014-11" db="EMBL/GenBank/DDBJ databases">
        <authorList>
            <person name="Geib S."/>
        </authorList>
    </citation>
    <scope>NUCLEOTIDE SEQUENCE</scope>
</reference>
<feature type="transmembrane region" description="Helical" evidence="6">
    <location>
        <begin position="477"/>
        <end position="499"/>
    </location>
</feature>
<organism evidence="8">
    <name type="scientific">Zeugodacus cucurbitae</name>
    <name type="common">Melon fruit fly</name>
    <name type="synonym">Bactrocera cucurbitae</name>
    <dbReference type="NCBI Taxonomy" id="28588"/>
    <lineage>
        <taxon>Eukaryota</taxon>
        <taxon>Metazoa</taxon>
        <taxon>Ecdysozoa</taxon>
        <taxon>Arthropoda</taxon>
        <taxon>Hexapoda</taxon>
        <taxon>Insecta</taxon>
        <taxon>Pterygota</taxon>
        <taxon>Neoptera</taxon>
        <taxon>Endopterygota</taxon>
        <taxon>Diptera</taxon>
        <taxon>Brachycera</taxon>
        <taxon>Muscomorpha</taxon>
        <taxon>Tephritoidea</taxon>
        <taxon>Tephritidae</taxon>
        <taxon>Zeugodacus</taxon>
        <taxon>Zeugodacus</taxon>
    </lineage>
</organism>
<keyword evidence="3 6" id="KW-1133">Transmembrane helix</keyword>
<name>A0A0A1XJN1_ZEUCU</name>
<keyword evidence="2 6" id="KW-0812">Transmembrane</keyword>
<evidence type="ECO:0000256" key="2">
    <source>
        <dbReference type="ARBA" id="ARBA00022692"/>
    </source>
</evidence>
<accession>A0A0A1XJN1</accession>
<keyword evidence="8" id="KW-0808">Transferase</keyword>
<sequence length="512" mass="61089">MNKADKERMLACGSRANLSQMQGFHFYKRELCLYFGVYFAYLIYGLWILWDLREVLQQRSGYTRDPFNYELDIFNSYITSNWYWYFLHAIIATFSRAFFKLDYIGCAYACVSVPSLLYILPLKMNMFLGLMLLIFYLVSYIGNRKLIWFATGLWVAVLNILALNIGNFSDEQDIFYIFSVILFWSLLRCCSFAHFWSDLNLKRKDLLEMYNVTHFLGYTLYFPTLVNGPFVDYKRYIVILREGNTHGFYRGFKDFAYEIIRLFFWWLVLELGMRYLFVHYMAMETEKAKLVKSPFGRHAIGYFLGQFFFMTYLVKYGLGIAFSRFDGMQPPNKPQCIGHVHYYSNMWKHFDQGLYEFLFDYIYYPLVNANYSKFVSTVLTFAFVFMWHGCQTDILIWTVMNFWCLILEKLLKHALRSTFYKTWIEQKFGSRISQRFHAIVFSQLFIVAAFANIFFIGSPEMGVFLIINAYGNGFANYLALSFCCYCFFQCSELISMKLWRQNTKWKRKDKSN</sequence>
<comment type="subcellular location">
    <subcellularLocation>
        <location evidence="1">Membrane</location>
        <topology evidence="1">Multi-pass membrane protein</topology>
    </subcellularLocation>
</comment>
<feature type="transmembrane region" description="Helical" evidence="6">
    <location>
        <begin position="174"/>
        <end position="196"/>
    </location>
</feature>
<evidence type="ECO:0000256" key="5">
    <source>
        <dbReference type="ARBA" id="ARBA00038268"/>
    </source>
</evidence>
<dbReference type="AlphaFoldDB" id="A0A0A1XJN1"/>
<keyword evidence="4 6" id="KW-0472">Membrane</keyword>
<evidence type="ECO:0000313" key="8">
    <source>
        <dbReference type="EMBL" id="JAD11574.1"/>
    </source>
</evidence>
<feature type="transmembrane region" description="Helical" evidence="6">
    <location>
        <begin position="302"/>
        <end position="323"/>
    </location>
</feature>
<evidence type="ECO:0000256" key="1">
    <source>
        <dbReference type="ARBA" id="ARBA00004141"/>
    </source>
</evidence>
<feature type="transmembrane region" description="Helical" evidence="6">
    <location>
        <begin position="394"/>
        <end position="411"/>
    </location>
</feature>
<proteinExistence type="inferred from homology"/>
<dbReference type="PANTHER" id="PTHR13285">
    <property type="entry name" value="ACYLTRANSFERASE"/>
    <property type="match status" value="1"/>
</dbReference>
<dbReference type="GO" id="GO:0016020">
    <property type="term" value="C:membrane"/>
    <property type="evidence" value="ECO:0007669"/>
    <property type="project" value="UniProtKB-SubCell"/>
</dbReference>
<evidence type="ECO:0000256" key="3">
    <source>
        <dbReference type="ARBA" id="ARBA00022989"/>
    </source>
</evidence>
<dbReference type="GO" id="GO:0016409">
    <property type="term" value="F:palmitoyltransferase activity"/>
    <property type="evidence" value="ECO:0007669"/>
    <property type="project" value="TreeGrafter"/>
</dbReference>
<reference evidence="8" key="2">
    <citation type="journal article" date="2015" name="Gigascience">
        <title>Reconstructing a comprehensive transcriptome assembly of a white-pupal translocated strain of the pest fruit fly Bactrocera cucurbitae.</title>
        <authorList>
            <person name="Sim S.B."/>
            <person name="Calla B."/>
            <person name="Hall B."/>
            <person name="DeRego T."/>
            <person name="Geib S.M."/>
        </authorList>
    </citation>
    <scope>NUCLEOTIDE SEQUENCE</scope>
</reference>
<dbReference type="OrthoDB" id="420606at2759"/>
<dbReference type="EMBL" id="GBXI01010451">
    <property type="protein sequence ID" value="JAD03841.1"/>
    <property type="molecule type" value="Transcribed_RNA"/>
</dbReference>
<evidence type="ECO:0000256" key="6">
    <source>
        <dbReference type="SAM" id="Phobius"/>
    </source>
</evidence>
<dbReference type="EMBL" id="GBXI01002718">
    <property type="protein sequence ID" value="JAD11574.1"/>
    <property type="molecule type" value="Transcribed_RNA"/>
</dbReference>
<comment type="similarity">
    <text evidence="5">Belongs to the membrane-bound acyltransferase family. HHAT subfamily.</text>
</comment>
<evidence type="ECO:0000313" key="7">
    <source>
        <dbReference type="EMBL" id="JAD03841.1"/>
    </source>
</evidence>
<dbReference type="PANTHER" id="PTHR13285:SF18">
    <property type="entry name" value="PROTEIN-CYSTEINE N-PALMITOYLTRANSFERASE RASP"/>
    <property type="match status" value="1"/>
</dbReference>
<dbReference type="GO" id="GO:0005783">
    <property type="term" value="C:endoplasmic reticulum"/>
    <property type="evidence" value="ECO:0007669"/>
    <property type="project" value="TreeGrafter"/>
</dbReference>
<protein>
    <submittedName>
        <fullName evidence="8">Protein-cysteine N-palmitoyltransferase Rasp</fullName>
    </submittedName>
</protein>